<evidence type="ECO:0000259" key="1">
    <source>
        <dbReference type="Pfam" id="PF16013"/>
    </source>
</evidence>
<accession>A0A6J3LQG1</accession>
<reference evidence="3" key="1">
    <citation type="submission" date="2025-08" db="UniProtKB">
        <authorList>
            <consortium name="RefSeq"/>
        </authorList>
    </citation>
    <scope>IDENTIFICATION</scope>
    <source>
        <tissue evidence="3">Muscle</tissue>
    </source>
</reference>
<dbReference type="Proteomes" id="UP000504631">
    <property type="component" value="Unplaced"/>
</dbReference>
<proteinExistence type="predicted"/>
<gene>
    <name evidence="3" type="primary">LOC117243121</name>
</gene>
<organism evidence="2 3">
    <name type="scientific">Bombus vosnesenskii</name>
    <dbReference type="NCBI Taxonomy" id="207650"/>
    <lineage>
        <taxon>Eukaryota</taxon>
        <taxon>Metazoa</taxon>
        <taxon>Ecdysozoa</taxon>
        <taxon>Arthropoda</taxon>
        <taxon>Hexapoda</taxon>
        <taxon>Insecta</taxon>
        <taxon>Pterygota</taxon>
        <taxon>Neoptera</taxon>
        <taxon>Endopterygota</taxon>
        <taxon>Hymenoptera</taxon>
        <taxon>Apocrita</taxon>
        <taxon>Aculeata</taxon>
        <taxon>Apoidea</taxon>
        <taxon>Anthophila</taxon>
        <taxon>Apidae</taxon>
        <taxon>Bombus</taxon>
        <taxon>Pyrobombus</taxon>
    </lineage>
</organism>
<keyword evidence="2" id="KW-1185">Reference proteome</keyword>
<dbReference type="AlphaFoldDB" id="A0A6J3LQG1"/>
<dbReference type="KEGG" id="bvk:117243121"/>
<dbReference type="GeneID" id="117243121"/>
<name>A0A6J3LQG1_9HYME</name>
<protein>
    <submittedName>
        <fullName evidence="3">Uncharacterized protein LOC117243121 isoform X1</fullName>
    </submittedName>
</protein>
<feature type="domain" description="DUF4781" evidence="1">
    <location>
        <begin position="131"/>
        <end position="433"/>
    </location>
</feature>
<dbReference type="Pfam" id="PF16013">
    <property type="entry name" value="DUF4781"/>
    <property type="match status" value="1"/>
</dbReference>
<evidence type="ECO:0000313" key="3">
    <source>
        <dbReference type="RefSeq" id="XP_033366239.1"/>
    </source>
</evidence>
<sequence>MACLNDEKTEAIKLAKEYQQHYYELLPDWFLYDSENYELIRHKIGYALFGLPKIDKDIEISTTCKSKTPGNNQENDIFSKIVYDKRMCEAIDTIYRQIMKFGRDKVDSTIYIGIIFNVILLHADINESNKKNDKSNKESNNISSVPIFKLKTKTYGISYIDNEGRMYKTWNDYVTNNTLPQCTMILPKNGLYQYDPNYKVTEYISTAWVQILDSPACAVKTKVLKGIDITANTLSVATTIGFGAASLLTPIAPAVLAAGLIQSGICGTWIIARNSHKLIDFSKHKQSITPTNKKAFSAWLGIGSTALSLGANGGTMLLSKAFEKSSTVGVAAKAAYNSLILSNLSMNGIGIVYQGYCLIDKYKTERDVDFLDIVIFTSHVLFFSNALLNTRLAGELIESSKGTIFEKFKASLRISRLKEEFDKMNAYTDKGTQSRSEGIVYKIKQFTNKEDFLYGLNKLSWREKFPIKYQNNNIVINNRIFIDPVQFTGHLLTIGTVAFNLINSDSSIASKERNDVMIKLKLLLRQLLKDFYVESNDEQMPDINYFNDILQEMKYLDNAMDILTKCFKITTVILEHCNDPKQFLCEAIYFSWTYCKANLKEYVINLSSAPRNRIFHALAEIVTFLYECIEAIGNELFSAFYAYMMNTKLAIDNQYCSSL</sequence>
<dbReference type="RefSeq" id="XP_033366239.1">
    <property type="nucleotide sequence ID" value="XM_033510348.1"/>
</dbReference>
<evidence type="ECO:0000313" key="2">
    <source>
        <dbReference type="Proteomes" id="UP000504631"/>
    </source>
</evidence>
<dbReference type="InterPro" id="IPR031962">
    <property type="entry name" value="DUF4781"/>
</dbReference>
<dbReference type="PANTHER" id="PTHR21115">
    <property type="entry name" value="GH06117P-RELATED"/>
    <property type="match status" value="1"/>
</dbReference>
<dbReference type="PANTHER" id="PTHR21115:SF0">
    <property type="entry name" value="GH06117P-RELATED"/>
    <property type="match status" value="1"/>
</dbReference>